<dbReference type="Proteomes" id="UP000715441">
    <property type="component" value="Unassembled WGS sequence"/>
</dbReference>
<dbReference type="EMBL" id="JAAXLS010000027">
    <property type="protein sequence ID" value="NKQ56777.1"/>
    <property type="molecule type" value="Genomic_DNA"/>
</dbReference>
<protein>
    <submittedName>
        <fullName evidence="1">Uncharacterized protein</fullName>
    </submittedName>
</protein>
<evidence type="ECO:0000313" key="2">
    <source>
        <dbReference type="Proteomes" id="UP000715441"/>
    </source>
</evidence>
<organism evidence="1 2">
    <name type="scientific">Amycolatopsis acididurans</name>
    <dbReference type="NCBI Taxonomy" id="2724524"/>
    <lineage>
        <taxon>Bacteria</taxon>
        <taxon>Bacillati</taxon>
        <taxon>Actinomycetota</taxon>
        <taxon>Actinomycetes</taxon>
        <taxon>Pseudonocardiales</taxon>
        <taxon>Pseudonocardiaceae</taxon>
        <taxon>Amycolatopsis</taxon>
    </lineage>
</organism>
<name>A0ABX1JAG4_9PSEU</name>
<keyword evidence="2" id="KW-1185">Reference proteome</keyword>
<sequence length="161" mass="18237">MSDPIYSDLEALLDVPFQFERRPDPVPASLRPERRIPLLLLLVAKSHGAGASWKGLQLLSWAVRSDANIDLIISLRTNNDLPDRALVRFEPALDRAIDLAVGLGLLEQKNKNVYKLTTTSKKVVSEIEKSDAFEVERARLDRLGGKVTQKEVARLLEWRRR</sequence>
<dbReference type="RefSeq" id="WP_168519809.1">
    <property type="nucleotide sequence ID" value="NZ_JAAXLS010000027.1"/>
</dbReference>
<proteinExistence type="predicted"/>
<comment type="caution">
    <text evidence="1">The sequence shown here is derived from an EMBL/GenBank/DDBJ whole genome shotgun (WGS) entry which is preliminary data.</text>
</comment>
<accession>A0ABX1JAG4</accession>
<evidence type="ECO:0000313" key="1">
    <source>
        <dbReference type="EMBL" id="NKQ56777.1"/>
    </source>
</evidence>
<gene>
    <name evidence="1" type="ORF">HFP15_28290</name>
</gene>
<reference evidence="1 2" key="1">
    <citation type="submission" date="2020-04" db="EMBL/GenBank/DDBJ databases">
        <title>Novel species.</title>
        <authorList>
            <person name="Teo W.F.A."/>
            <person name="Lipun K."/>
            <person name="Srisuk N."/>
            <person name="Duangmal K."/>
        </authorList>
    </citation>
    <scope>NUCLEOTIDE SEQUENCE [LARGE SCALE GENOMIC DNA]</scope>
    <source>
        <strain evidence="1 2">K13G38</strain>
    </source>
</reference>